<reference evidence="3 4" key="1">
    <citation type="submission" date="2021-04" db="EMBL/GenBank/DDBJ databases">
        <authorList>
            <person name="Shkoporov A.N."/>
            <person name="Stockdale S.R."/>
            <person name="Guerin E."/>
            <person name="Ross R.P."/>
            <person name="Hill C."/>
        </authorList>
    </citation>
    <scope>NUCLEOTIDE SEQUENCE [LARGE SCALE GENOMIC DNA]</scope>
    <source>
        <strain evidence="4">cr44_1</strain>
    </source>
</reference>
<dbReference type="Gene3D" id="3.90.320.10">
    <property type="match status" value="1"/>
</dbReference>
<dbReference type="Proteomes" id="UP000827552">
    <property type="component" value="Segment"/>
</dbReference>
<dbReference type="EMBL" id="MZ130483">
    <property type="protein sequence ID" value="QWM89888.1"/>
    <property type="molecule type" value="Genomic_DNA"/>
</dbReference>
<evidence type="ECO:0000313" key="3">
    <source>
        <dbReference type="EMBL" id="QWM89888.1"/>
    </source>
</evidence>
<accession>A0AAE7RZ56</accession>
<feature type="region of interest" description="Disordered" evidence="2">
    <location>
        <begin position="1243"/>
        <end position="1360"/>
    </location>
</feature>
<feature type="compositionally biased region" description="Basic and acidic residues" evidence="2">
    <location>
        <begin position="1342"/>
        <end position="1354"/>
    </location>
</feature>
<feature type="compositionally biased region" description="Low complexity" evidence="2">
    <location>
        <begin position="1302"/>
        <end position="1313"/>
    </location>
</feature>
<gene>
    <name evidence="3" type="primary">gp_20432</name>
</gene>
<dbReference type="GeneID" id="75691751"/>
<feature type="compositionally biased region" description="Polar residues" evidence="2">
    <location>
        <begin position="1330"/>
        <end position="1341"/>
    </location>
</feature>
<dbReference type="KEGG" id="vg:75691751"/>
<feature type="compositionally biased region" description="Basic and acidic residues" evidence="2">
    <location>
        <begin position="1450"/>
        <end position="1468"/>
    </location>
</feature>
<feature type="compositionally biased region" description="Low complexity" evidence="2">
    <location>
        <begin position="1934"/>
        <end position="1954"/>
    </location>
</feature>
<feature type="coiled-coil region" evidence="1">
    <location>
        <begin position="925"/>
        <end position="966"/>
    </location>
</feature>
<keyword evidence="4" id="KW-1185">Reference proteome</keyword>
<dbReference type="RefSeq" id="YP_010359460.1">
    <property type="nucleotide sequence ID" value="NC_062773.1"/>
</dbReference>
<dbReference type="InterPro" id="IPR011604">
    <property type="entry name" value="PDDEXK-like_dom_sf"/>
</dbReference>
<sequence>MALEGLKGLTAQDRANWEKKYSAYLSGKSSDEIERMYRNEMFKAKFKDREDYSALKQMSPEERDAFYNKSYTDSIEAVRRSAERYSANNDLFTVKSDATRVREPIRYELSPQEQEAFKAKSIAYDNAMRKYSSDYAKNAYDRDHAVKDIRTVTESVSPYYRKYKNTDYLPFTNNDWQNIATEYNAKRDAYGEESANIWLQGKMQDTASKNQSLFEKAWNGFVGMGASAAGALIGTYGMLKGAYDYVAGNYKDVKGLNGFENFMNSVMDNDITRFGNDVTQYGTINNLDEAKKSGLSESEVMQTQGQQSGSDSLFDQIFNVNTIPVAMQSGGFTVASMLAGYGEAKLAGWAFKGMKGATMLGKTGSTTQKLMQARNTLNAIQKAENFTNKFVIPGLAGTTEGVIEGLNTKLEVLEDSKKKIAEAQSKYVDRRFKELYEAEYNKRMQEAYNKSKLTRNRETGRMTSSFNPNKESKKILDDLYKQAWDEYSSKYKEALNQAEFAASKAGVNNFLVNSAINGVINQTLKAGLQSPTVQGTLQKSRLFNWATPKGKFDITGSGANTTVTPKYRAWKQTWNIAKEPLGEFTEEYLQSVSNATMSGGAANNIHQFIENKYNGDGSAEVGDYMAGDFTAALLSMGESMVDNETIKSGIYGAISSAMGTPVFRGGDYTKRVKGSDGKYHTEIDLSRREGESRLGHITRLMPWRSGITNAIRENAETKRQLYDDAKTLETWLRDPNNKAKFDGIVGTYNWAKQMESDAKSNDEFGYRNSLLGKTINDVFMLDKMRGTQYYDSFMNELITVANLEEGTEQANSYIKSMRDNINTQDSNVSDTEVLNQLKSNANKLLNTINTIQKESDKIDRTLGNVDEDTKQALIFGQMSLQDWDSRGKKIESELGNIASLITDSSKPVSNMSPELRDIVSRHGSLSRAKKVKEELSNSLQSISKDIDNLNNRKDNLTDSEKKILKEKKAKLKSINKVLNTLKSIDNVEEESTVLNESEIMALPAIDKAIMMNKENLSNYSEEQRDIISNLIDRGTSKDINFYNKIQDAGRMELAKQSFLTQYNEILRDPNSFNMYVQKAKQAASDVLTKKKYESIDKISDYKDFALEMDKLMDNGSPREQRLIINALSKSNNSNYERYKNDRKTLEGLFNQIVNDDAFRDIDANDADMFALSLQYLSNNGVDLNDENAVVNSLSEVDSDDNSLFQKYVEDINSNSPDETKVVFTSIGEAIQTYKDVMQNYKRDEDERANNSKPVEVQSTTTEQSAPAKPVNPMPGIFGSAATTLEEANESAKKTVEEQSLPADNTTSATTDNTVESKEDKKSDEKPEPFDTSSRQESNNSIEEFRENSNDDVAKSAELGSRVIRNSSDNYSENAKNTAEEILNSFSKNEFENPDELSEALVQKANQLDTSADENDEDAMQASALLRQAASKITNQTQERKIKEKEEEERASENKKPSLFDRARQKTQDTNRSIFDNNSMSSLIDSSDIQWLRENYPDSPIVKYWDKNNIESFIRSGKLKTGKDATRVYFVTDNILAQEIKANMESNGANYTNLDIPIIAVVEDENGTLIIDNKKYQPIGTFPSTNTSNYKGVGNVVRIRELVGNQKSGKLIRDKNGNILTSTLASIVAKSPERVPVGKPNNNAQNLSFNILSKEDQTSLRSVPKRDRYKNPIYAKMRKAFLDRLGFSESNKYLYVNVPNLKDSVKDFRVFIKSISNTVDRNSNKSIVELFNEGDINALLNSNSRLIKAGTILDEMSSSFPDNSEITLDRVDGQLVPTGEFADRLNELSNTLTRKMNNHLILPNQNWKYVISPTEEILEDGRRMFSISISDDNTTILVGRITNGTMSPQTKFEFFRNLIMDGTETRKRGNFDFIKWQVEYPKSGNSVDTVKGNLANAFDDGILEMSNEGIEYKVKGIEVRSPFTSTGETIRPVEVSNPSNATPSTPVNTPTVSATDQVQSDKAIIDSETGTVLEGKVEEKTNVKLEAARVIADRITEDSKLIQLAPDGSGYINTKTGKKYSRVTSIIQADAEAGNRFDPNSPWILPSTNIGTSVDEFVRDFFAGEFHEDGKLISDFFYDYPNATNAQWKHFVQELQSLKNSFDAMGLTIIPRDVTVTGTLNVTDSEGKVHTIDVAGTLDLLAYDQEGNFYIYDMKTVRSSIDQHKEEKYARQLSLYKKFLENTYGISVKSLNIIPIQVEYPEPKGWKNSTNEYTVIEGNQLAINGEEYRNAKPQLFKPKEVGYREPNIQYEKLTDIEKSQISEIEKMIKEKDASVNQTSTETITPTETKEVKVEEVTVADNTEPTVDLNTGLNIGKVKDRRKKKSGTKVNPKPTRLIPSRLTWGVWENFITEDGVSLWNEETIKVLESVGYTEESWNQLSDEEMEHELKCKGVKVPF</sequence>
<name>A0AAE7RZ56_9CAUD</name>
<protein>
    <submittedName>
        <fullName evidence="3">Uncharacterized protein</fullName>
    </submittedName>
</protein>
<feature type="compositionally biased region" description="Basic and acidic residues" evidence="2">
    <location>
        <begin position="1314"/>
        <end position="1328"/>
    </location>
</feature>
<feature type="region of interest" description="Disordered" evidence="2">
    <location>
        <begin position="1928"/>
        <end position="1955"/>
    </location>
</feature>
<feature type="region of interest" description="Disordered" evidence="2">
    <location>
        <begin position="1431"/>
        <end position="1475"/>
    </location>
</feature>
<keyword evidence="1" id="KW-0175">Coiled coil</keyword>
<evidence type="ECO:0000256" key="1">
    <source>
        <dbReference type="SAM" id="Coils"/>
    </source>
</evidence>
<evidence type="ECO:0000313" key="4">
    <source>
        <dbReference type="Proteomes" id="UP000827552"/>
    </source>
</evidence>
<feature type="compositionally biased region" description="Polar residues" evidence="2">
    <location>
        <begin position="1250"/>
        <end position="1264"/>
    </location>
</feature>
<evidence type="ECO:0000256" key="2">
    <source>
        <dbReference type="SAM" id="MobiDB-lite"/>
    </source>
</evidence>
<organism evidence="3 4">
    <name type="scientific">uncultured phage cr44_1</name>
    <dbReference type="NCBI Taxonomy" id="2986405"/>
    <lineage>
        <taxon>Viruses</taxon>
        <taxon>Duplodnaviria</taxon>
        <taxon>Heunggongvirae</taxon>
        <taxon>Uroviricota</taxon>
        <taxon>Caudoviricetes</taxon>
        <taxon>Crassvirales</taxon>
        <taxon>Steigviridae</taxon>
        <taxon>Asinivirinae</taxon>
        <taxon>Kahnovirus</taxon>
        <taxon>Kahnovirus copri</taxon>
    </lineage>
</organism>
<proteinExistence type="predicted"/>